<keyword evidence="2" id="KW-1185">Reference proteome</keyword>
<proteinExistence type="predicted"/>
<dbReference type="EMBL" id="JBHTKJ010000026">
    <property type="protein sequence ID" value="MFD1038882.1"/>
    <property type="molecule type" value="Genomic_DNA"/>
</dbReference>
<evidence type="ECO:0000313" key="2">
    <source>
        <dbReference type="Proteomes" id="UP001597040"/>
    </source>
</evidence>
<protein>
    <submittedName>
        <fullName evidence="1">DUF6470 family protein</fullName>
    </submittedName>
</protein>
<accession>A0ABW3LKN1</accession>
<reference evidence="2" key="1">
    <citation type="journal article" date="2019" name="Int. J. Syst. Evol. Microbiol.">
        <title>The Global Catalogue of Microorganisms (GCM) 10K type strain sequencing project: providing services to taxonomists for standard genome sequencing and annotation.</title>
        <authorList>
            <consortium name="The Broad Institute Genomics Platform"/>
            <consortium name="The Broad Institute Genome Sequencing Center for Infectious Disease"/>
            <person name="Wu L."/>
            <person name="Ma J."/>
        </authorList>
    </citation>
    <scope>NUCLEOTIDE SEQUENCE [LARGE SCALE GENOMIC DNA]</scope>
    <source>
        <strain evidence="2">CCUG 56754</strain>
    </source>
</reference>
<evidence type="ECO:0000313" key="1">
    <source>
        <dbReference type="EMBL" id="MFD1038882.1"/>
    </source>
</evidence>
<comment type="caution">
    <text evidence="1">The sequence shown here is derived from an EMBL/GenBank/DDBJ whole genome shotgun (WGS) entry which is preliminary data.</text>
</comment>
<gene>
    <name evidence="1" type="ORF">ACFQ3N_10845</name>
</gene>
<sequence length="190" mass="21518">MQLPQIRMNSQMAQIQIQQTNGKQYIKQPKADLFIQQPQADISINTTPSRLTIDQTQAWEDMGLMHISKRIKQFANEGKQGLFEGIARKAQQGNELMEIENQGSPIPRQAAQNSFEGMKSLAIEFIPSHFAVKTSFQPSEVDINVKVNKPIIEARVNKPTHQYEKGAVDTSMKQYQSLEIDVVNLFTESV</sequence>
<name>A0ABW3LKN1_9BACI</name>
<organism evidence="1 2">
    <name type="scientific">Virgibacillus byunsanensis</name>
    <dbReference type="NCBI Taxonomy" id="570945"/>
    <lineage>
        <taxon>Bacteria</taxon>
        <taxon>Bacillati</taxon>
        <taxon>Bacillota</taxon>
        <taxon>Bacilli</taxon>
        <taxon>Bacillales</taxon>
        <taxon>Bacillaceae</taxon>
        <taxon>Virgibacillus</taxon>
    </lineage>
</organism>
<dbReference type="Pfam" id="PF20074">
    <property type="entry name" value="DUF6470"/>
    <property type="match status" value="1"/>
</dbReference>
<dbReference type="Proteomes" id="UP001597040">
    <property type="component" value="Unassembled WGS sequence"/>
</dbReference>
<dbReference type="RefSeq" id="WP_390362271.1">
    <property type="nucleotide sequence ID" value="NZ_JBHTKJ010000026.1"/>
</dbReference>
<dbReference type="InterPro" id="IPR045527">
    <property type="entry name" value="DUF6470"/>
</dbReference>